<proteinExistence type="inferred from homology"/>
<dbReference type="InterPro" id="IPR016130">
    <property type="entry name" value="Tyr_Pase_AS"/>
</dbReference>
<feature type="domain" description="Tyrosine-protein phosphatase" evidence="11">
    <location>
        <begin position="597"/>
        <end position="853"/>
    </location>
</feature>
<feature type="region of interest" description="Disordered" evidence="10">
    <location>
        <begin position="323"/>
        <end position="354"/>
    </location>
</feature>
<comment type="function">
    <text evidence="7">May act at junctions between the membrane and the cytoskeleton.</text>
</comment>
<feature type="domain" description="FERM" evidence="13">
    <location>
        <begin position="29"/>
        <end position="373"/>
    </location>
</feature>
<dbReference type="InterPro" id="IPR018980">
    <property type="entry name" value="FERM_PH-like_C"/>
</dbReference>
<dbReference type="CDD" id="cd13189">
    <property type="entry name" value="FERM_C_PTPN4_PTPN3_like"/>
    <property type="match status" value="1"/>
</dbReference>
<dbReference type="SMART" id="SM01195">
    <property type="entry name" value="FA"/>
    <property type="match status" value="1"/>
</dbReference>
<evidence type="ECO:0000256" key="8">
    <source>
        <dbReference type="PIRSR" id="PIRSR000927-1"/>
    </source>
</evidence>
<dbReference type="AlphaFoldDB" id="A0A4X2KS35"/>
<dbReference type="SMART" id="SM00228">
    <property type="entry name" value="PDZ"/>
    <property type="match status" value="1"/>
</dbReference>
<dbReference type="SUPFAM" id="SSF54236">
    <property type="entry name" value="Ubiquitin-like"/>
    <property type="match status" value="1"/>
</dbReference>
<dbReference type="GO" id="GO:0005737">
    <property type="term" value="C:cytoplasm"/>
    <property type="evidence" value="ECO:0007669"/>
    <property type="project" value="TreeGrafter"/>
</dbReference>
<comment type="similarity">
    <text evidence="2 7">Belongs to the protein-tyrosine phosphatase family. Non-receptor class subfamily.</text>
</comment>
<dbReference type="PROSITE" id="PS50106">
    <property type="entry name" value="PDZ"/>
    <property type="match status" value="1"/>
</dbReference>
<keyword evidence="5 7" id="KW-0904">Protein phosphatase</keyword>
<evidence type="ECO:0000256" key="10">
    <source>
        <dbReference type="SAM" id="MobiDB-lite"/>
    </source>
</evidence>
<dbReference type="GO" id="GO:0004725">
    <property type="term" value="F:protein tyrosine phosphatase activity"/>
    <property type="evidence" value="ECO:0007669"/>
    <property type="project" value="UniProtKB-EC"/>
</dbReference>
<dbReference type="InterPro" id="IPR014847">
    <property type="entry name" value="FA"/>
</dbReference>
<dbReference type="InterPro" id="IPR000242">
    <property type="entry name" value="PTP_cat"/>
</dbReference>
<dbReference type="InterPro" id="IPR036034">
    <property type="entry name" value="PDZ_sf"/>
</dbReference>
<dbReference type="FunFam" id="3.90.190.10:FF:000023">
    <property type="entry name" value="Tyrosine-protein phosphatase non-receptor type"/>
    <property type="match status" value="1"/>
</dbReference>
<keyword evidence="16" id="KW-1185">Reference proteome</keyword>
<dbReference type="InterPro" id="IPR029071">
    <property type="entry name" value="Ubiquitin-like_domsf"/>
</dbReference>
<dbReference type="Ensembl" id="ENSVURT00010017112.1">
    <property type="protein sequence ID" value="ENSVURP00010015059.1"/>
    <property type="gene ID" value="ENSVURG00010011502.1"/>
</dbReference>
<dbReference type="InterPro" id="IPR003595">
    <property type="entry name" value="Tyr_Pase_cat"/>
</dbReference>
<accession>A0A4X2KS35</accession>
<dbReference type="CDD" id="cd17194">
    <property type="entry name" value="FERM_F1_PTPN4"/>
    <property type="match status" value="1"/>
</dbReference>
<dbReference type="GO" id="GO:0009898">
    <property type="term" value="C:cytoplasmic side of plasma membrane"/>
    <property type="evidence" value="ECO:0007669"/>
    <property type="project" value="TreeGrafter"/>
</dbReference>
<dbReference type="InterPro" id="IPR000299">
    <property type="entry name" value="FERM_domain"/>
</dbReference>
<dbReference type="PANTHER" id="PTHR45706">
    <property type="entry name" value="TYROSINE-PROTEIN PHOSPHATASE"/>
    <property type="match status" value="1"/>
</dbReference>
<dbReference type="FunFam" id="2.30.29.30:FF:000002">
    <property type="entry name" value="Band 4.1-like protein 5 isoform 1"/>
    <property type="match status" value="1"/>
</dbReference>
<dbReference type="GO" id="GO:0005856">
    <property type="term" value="C:cytoskeleton"/>
    <property type="evidence" value="ECO:0007669"/>
    <property type="project" value="UniProtKB-SubCell"/>
</dbReference>
<dbReference type="SUPFAM" id="SSF47031">
    <property type="entry name" value="Second domain of FERM"/>
    <property type="match status" value="1"/>
</dbReference>
<dbReference type="Pfam" id="PF00595">
    <property type="entry name" value="PDZ"/>
    <property type="match status" value="1"/>
</dbReference>
<dbReference type="FunFam" id="3.10.20.90:FF:000104">
    <property type="entry name" value="Tyrosine-protein phosphatase non-receptor type"/>
    <property type="match status" value="1"/>
</dbReference>
<evidence type="ECO:0000313" key="15">
    <source>
        <dbReference type="Ensembl" id="ENSVURP00010015059.1"/>
    </source>
</evidence>
<dbReference type="Gene3D" id="2.30.42.10">
    <property type="match status" value="1"/>
</dbReference>
<evidence type="ECO:0000259" key="13">
    <source>
        <dbReference type="PROSITE" id="PS50057"/>
    </source>
</evidence>
<evidence type="ECO:0000259" key="12">
    <source>
        <dbReference type="PROSITE" id="PS50056"/>
    </source>
</evidence>
<dbReference type="Pfam" id="PF09379">
    <property type="entry name" value="FERM_N"/>
    <property type="match status" value="1"/>
</dbReference>
<dbReference type="Gene3D" id="3.90.190.10">
    <property type="entry name" value="Protein tyrosine phosphatase superfamily"/>
    <property type="match status" value="1"/>
</dbReference>
<dbReference type="Pfam" id="PF08736">
    <property type="entry name" value="FA"/>
    <property type="match status" value="1"/>
</dbReference>
<evidence type="ECO:0000256" key="3">
    <source>
        <dbReference type="ARBA" id="ARBA00022490"/>
    </source>
</evidence>
<dbReference type="InterPro" id="IPR019748">
    <property type="entry name" value="FERM_central"/>
</dbReference>
<dbReference type="InterPro" id="IPR029021">
    <property type="entry name" value="Prot-tyrosine_phosphatase-like"/>
</dbReference>
<dbReference type="FunFam" id="2.30.42.10:FF:000045">
    <property type="entry name" value="Tyrosine-protein phosphatase non-receptor type"/>
    <property type="match status" value="1"/>
</dbReference>
<dbReference type="PRINTS" id="PR00700">
    <property type="entry name" value="PRTYPHPHTASE"/>
</dbReference>
<protein>
    <recommendedName>
        <fullName evidence="7">Tyrosine-protein phosphatase non-receptor type</fullName>
        <ecNumber evidence="7">3.1.3.48</ecNumber>
    </recommendedName>
</protein>
<dbReference type="InterPro" id="IPR018979">
    <property type="entry name" value="FERM_N"/>
</dbReference>
<dbReference type="SMART" id="SM00194">
    <property type="entry name" value="PTPc"/>
    <property type="match status" value="1"/>
</dbReference>
<dbReference type="EC" id="3.1.3.48" evidence="7"/>
<evidence type="ECO:0000256" key="6">
    <source>
        <dbReference type="ARBA" id="ARBA00023212"/>
    </source>
</evidence>
<dbReference type="CDD" id="cd06706">
    <property type="entry name" value="PDZ_PTPN3-4-like"/>
    <property type="match status" value="1"/>
</dbReference>
<dbReference type="Gene3D" id="1.20.80.10">
    <property type="match status" value="1"/>
</dbReference>
<feature type="binding site" evidence="9">
    <location>
        <begin position="794"/>
        <end position="800"/>
    </location>
    <ligand>
        <name>substrate</name>
    </ligand>
</feature>
<dbReference type="InterPro" id="IPR035963">
    <property type="entry name" value="FERM_2"/>
</dbReference>
<sequence>MTARFRLPAGRTYNVRASELARDRQHTEVVCNILLLDNTVQAFKVNKHDQGQVLLDTVFKHLDLTERDYFGLQLADNSTDNPRWLDPNKPIRKQLKRGSPYSLNLRVKFFVSDPNKLQEEYTRYQYFLQIKQDILTGRGLSPAEAEFNYLNTARTLELYGVELHYARDQSNNEIMIGVMSGGILIYKNRVRMNTFPWLKIVKISFKCKQFFIQLRKELHESRETLLGFNMVNYRACKNLWKACVEHHTFFRLDRPLPPQKNFFAHYFTLGSKFRYCGRTEVQSVQYGKEKANKDRVFARSPSKPLARKLMDWEVVSRNSLSDERLETQSLPSRSPPGTPNHRNSAFTQEGTRLRPSSVGHLVDHIVHTSPSEVFVNHRSPSSTQANSIILESSPSQETSDDGQPPALPPKQSKKNSWNQIHFSHSQQDLDNHINETFDVPASPEKSTPNGGIPQDNLVLIKMKPDENGRFGFNVKGGYDQKMPVIVSRVAPGTPADLCVPRLNEGDQVVLINGRDIAEHTHDQVVMFIKASCERHSGELVLLVRPNAVYDVVEEKFENEPDFQYIPEKSPLDGVHQNDNALRESMIQLAEGLDSGTVLTQFDQLYRKKPGMTMSCAKLPQNISKNRYRDISPYDATRVILKDNDDYINANYINMEIPSSSIINQYIACQGPLPNTCTDFWRMTWEQGSSMVVMLTTQVERGRVKCHQYWPELTESSLYGNFQVTCHSEEGNSAYVFRNMTLCNLEKNESRQLTQIQYIAWPDHGVPDDSSDFLDFVCHVRNKRAGKEEPIIVHCSAGIGRTGVLITMETAMCLIECNQPVYPLDIVRTMRDQRAMMIQTPSQYRFVCEAILKVYEEGLIKPFKT</sequence>
<feature type="compositionally biased region" description="Polar residues" evidence="10">
    <location>
        <begin position="340"/>
        <end position="350"/>
    </location>
</feature>
<dbReference type="InterPro" id="IPR011993">
    <property type="entry name" value="PH-like_dom_sf"/>
</dbReference>
<feature type="active site" description="Phosphocysteine intermediate" evidence="8">
    <location>
        <position position="794"/>
    </location>
</feature>
<dbReference type="Gene3D" id="2.30.29.30">
    <property type="entry name" value="Pleckstrin-homology domain (PH domain)/Phosphotyrosine-binding domain (PTB)"/>
    <property type="match status" value="1"/>
</dbReference>
<feature type="binding site" evidence="9">
    <location>
        <position position="838"/>
    </location>
    <ligand>
        <name>substrate</name>
    </ligand>
</feature>
<dbReference type="SUPFAM" id="SSF50729">
    <property type="entry name" value="PH domain-like"/>
    <property type="match status" value="1"/>
</dbReference>
<dbReference type="PROSITE" id="PS00383">
    <property type="entry name" value="TYR_PHOSPHATASE_1"/>
    <property type="match status" value="1"/>
</dbReference>
<dbReference type="Gene3D" id="3.10.20.90">
    <property type="entry name" value="Phosphatidylinositol 3-kinase Catalytic Subunit, Chain A, domain 1"/>
    <property type="match status" value="1"/>
</dbReference>
<evidence type="ECO:0000313" key="16">
    <source>
        <dbReference type="Proteomes" id="UP000314987"/>
    </source>
</evidence>
<keyword evidence="4 7" id="KW-0378">Hydrolase</keyword>
<dbReference type="GeneTree" id="ENSGT00940000157211"/>
<dbReference type="Proteomes" id="UP000314987">
    <property type="component" value="Unassembled WGS sequence"/>
</dbReference>
<reference evidence="15" key="3">
    <citation type="submission" date="2025-09" db="UniProtKB">
        <authorList>
            <consortium name="Ensembl"/>
        </authorList>
    </citation>
    <scope>IDENTIFICATION</scope>
</reference>
<organism evidence="15 16">
    <name type="scientific">Vombatus ursinus</name>
    <name type="common">Common wombat</name>
    <dbReference type="NCBI Taxonomy" id="29139"/>
    <lineage>
        <taxon>Eukaryota</taxon>
        <taxon>Metazoa</taxon>
        <taxon>Chordata</taxon>
        <taxon>Craniata</taxon>
        <taxon>Vertebrata</taxon>
        <taxon>Euteleostomi</taxon>
        <taxon>Mammalia</taxon>
        <taxon>Metatheria</taxon>
        <taxon>Diprotodontia</taxon>
        <taxon>Vombatidae</taxon>
        <taxon>Vombatus</taxon>
    </lineage>
</organism>
<dbReference type="InterPro" id="IPR041783">
    <property type="entry name" value="PTPN3/4_FERM_C"/>
</dbReference>
<evidence type="ECO:0000256" key="7">
    <source>
        <dbReference type="PIRNR" id="PIRNR000927"/>
    </source>
</evidence>
<evidence type="ECO:0000256" key="4">
    <source>
        <dbReference type="ARBA" id="ARBA00022801"/>
    </source>
</evidence>
<dbReference type="SUPFAM" id="SSF52799">
    <property type="entry name" value="(Phosphotyrosine protein) phosphatases II"/>
    <property type="match status" value="1"/>
</dbReference>
<dbReference type="InterPro" id="IPR012151">
    <property type="entry name" value="Tyr_Pase_non-rcpt_typ-3/4"/>
</dbReference>
<dbReference type="PROSITE" id="PS50056">
    <property type="entry name" value="TYR_PHOSPHATASE_2"/>
    <property type="match status" value="1"/>
</dbReference>
<dbReference type="InterPro" id="IPR019749">
    <property type="entry name" value="Band_41_domain"/>
</dbReference>
<dbReference type="InterPro" id="IPR001478">
    <property type="entry name" value="PDZ"/>
</dbReference>
<reference evidence="15" key="2">
    <citation type="submission" date="2025-08" db="UniProtKB">
        <authorList>
            <consortium name="Ensembl"/>
        </authorList>
    </citation>
    <scope>IDENTIFICATION</scope>
</reference>
<dbReference type="Pfam" id="PF09380">
    <property type="entry name" value="FERM_C"/>
    <property type="match status" value="1"/>
</dbReference>
<name>A0A4X2KS35_VOMUR</name>
<gene>
    <name evidence="15" type="primary">PTPN4</name>
</gene>
<comment type="subcellular location">
    <subcellularLocation>
        <location evidence="1 7">Cytoplasm</location>
        <location evidence="1 7">Cytoskeleton</location>
    </subcellularLocation>
</comment>
<keyword evidence="6 7" id="KW-0206">Cytoskeleton</keyword>
<dbReference type="PROSITE" id="PS00660">
    <property type="entry name" value="FERM_1"/>
    <property type="match status" value="1"/>
</dbReference>
<reference evidence="16" key="1">
    <citation type="submission" date="2018-12" db="EMBL/GenBank/DDBJ databases">
        <authorList>
            <person name="Yazar S."/>
        </authorList>
    </citation>
    <scope>NUCLEOTIDE SEQUENCE [LARGE SCALE GENOMIC DNA]</scope>
</reference>
<dbReference type="PIRSF" id="PIRSF000927">
    <property type="entry name" value="Tyr-Ptase_nr3"/>
    <property type="match status" value="1"/>
</dbReference>
<feature type="domain" description="Tyrosine specific protein phosphatases" evidence="12">
    <location>
        <begin position="770"/>
        <end position="844"/>
    </location>
</feature>
<dbReference type="InterPro" id="IPR019747">
    <property type="entry name" value="FERM_CS"/>
</dbReference>
<evidence type="ECO:0000256" key="5">
    <source>
        <dbReference type="ARBA" id="ARBA00022912"/>
    </source>
</evidence>
<dbReference type="SMART" id="SM00404">
    <property type="entry name" value="PTPc_motif"/>
    <property type="match status" value="1"/>
</dbReference>
<keyword evidence="3 7" id="KW-0963">Cytoplasm</keyword>
<feature type="binding site" evidence="9">
    <location>
        <position position="762"/>
    </location>
    <ligand>
        <name>substrate</name>
    </ligand>
</feature>
<evidence type="ECO:0000259" key="11">
    <source>
        <dbReference type="PROSITE" id="PS50055"/>
    </source>
</evidence>
<dbReference type="PANTHER" id="PTHR45706:SF7">
    <property type="entry name" value="TYROSINE-PROTEIN PHOSPHATASE NON-RECEPTOR TYPE 4"/>
    <property type="match status" value="1"/>
</dbReference>
<evidence type="ECO:0000256" key="1">
    <source>
        <dbReference type="ARBA" id="ARBA00004245"/>
    </source>
</evidence>
<dbReference type="Pfam" id="PF00102">
    <property type="entry name" value="Y_phosphatase"/>
    <property type="match status" value="1"/>
</dbReference>
<dbReference type="CDD" id="cd14473">
    <property type="entry name" value="FERM_B-lobe"/>
    <property type="match status" value="1"/>
</dbReference>
<dbReference type="SUPFAM" id="SSF50156">
    <property type="entry name" value="PDZ domain-like"/>
    <property type="match status" value="1"/>
</dbReference>
<dbReference type="InterPro" id="IPR014352">
    <property type="entry name" value="FERM/acyl-CoA-bd_prot_sf"/>
</dbReference>
<evidence type="ECO:0000256" key="2">
    <source>
        <dbReference type="ARBA" id="ARBA00009649"/>
    </source>
</evidence>
<comment type="catalytic activity">
    <reaction evidence="7">
        <text>O-phospho-L-tyrosyl-[protein] + H2O = L-tyrosyl-[protein] + phosphate</text>
        <dbReference type="Rhea" id="RHEA:10684"/>
        <dbReference type="Rhea" id="RHEA-COMP:10136"/>
        <dbReference type="Rhea" id="RHEA-COMP:20101"/>
        <dbReference type="ChEBI" id="CHEBI:15377"/>
        <dbReference type="ChEBI" id="CHEBI:43474"/>
        <dbReference type="ChEBI" id="CHEBI:46858"/>
        <dbReference type="ChEBI" id="CHEBI:61978"/>
        <dbReference type="EC" id="3.1.3.48"/>
    </reaction>
</comment>
<dbReference type="GO" id="GO:0008092">
    <property type="term" value="F:cytoskeletal protein binding"/>
    <property type="evidence" value="ECO:0007669"/>
    <property type="project" value="InterPro"/>
</dbReference>
<evidence type="ECO:0000259" key="14">
    <source>
        <dbReference type="PROSITE" id="PS50106"/>
    </source>
</evidence>
<dbReference type="SMART" id="SM00295">
    <property type="entry name" value="B41"/>
    <property type="match status" value="1"/>
</dbReference>
<dbReference type="SMART" id="SM01196">
    <property type="entry name" value="FERM_C"/>
    <property type="match status" value="1"/>
</dbReference>
<dbReference type="PROSITE" id="PS50057">
    <property type="entry name" value="FERM_3"/>
    <property type="match status" value="1"/>
</dbReference>
<dbReference type="PROSITE" id="PS50055">
    <property type="entry name" value="TYR_PHOSPHATASE_PTP"/>
    <property type="match status" value="1"/>
</dbReference>
<feature type="region of interest" description="Disordered" evidence="10">
    <location>
        <begin position="392"/>
        <end position="416"/>
    </location>
</feature>
<feature type="domain" description="PDZ" evidence="14">
    <location>
        <begin position="459"/>
        <end position="531"/>
    </location>
</feature>
<evidence type="ECO:0000256" key="9">
    <source>
        <dbReference type="PIRSR" id="PIRSR000927-2"/>
    </source>
</evidence>
<dbReference type="InterPro" id="IPR000387">
    <property type="entry name" value="Tyr_Pase_dom"/>
</dbReference>